<accession>A0A2J4JKH1</accession>
<evidence type="ECO:0000256" key="1">
    <source>
        <dbReference type="SAM" id="MobiDB-lite"/>
    </source>
</evidence>
<gene>
    <name evidence="2" type="ORF">CGS50_013950</name>
</gene>
<sequence>MQREVCAAPDYKAMYFELFRASVQAAQLLQDAQKRAEQHLLEADPPPIRLEQTEQTDEE</sequence>
<dbReference type="RefSeq" id="WP_097774539.1">
    <property type="nucleotide sequence ID" value="NZ_NMTU01000027.1"/>
</dbReference>
<name>A0A2J4JKH1_9FIRM</name>
<evidence type="ECO:0000313" key="3">
    <source>
        <dbReference type="Proteomes" id="UP000221015"/>
    </source>
</evidence>
<proteinExistence type="predicted"/>
<reference evidence="2 3" key="1">
    <citation type="journal article" date="2017" name="Front. Microbiol.">
        <title>New Insights into the Diversity of the Genus Faecalibacterium.</title>
        <authorList>
            <person name="Benevides L."/>
            <person name="Burman S."/>
            <person name="Martin R."/>
            <person name="Robert V."/>
            <person name="Thomas M."/>
            <person name="Miquel S."/>
            <person name="Chain F."/>
            <person name="Sokol H."/>
            <person name="Bermudez-Humaran L.G."/>
            <person name="Morrison M."/>
            <person name="Langella P."/>
            <person name="Azevedo V.A."/>
            <person name="Chatel J.M."/>
            <person name="Soares S."/>
        </authorList>
    </citation>
    <scope>NUCLEOTIDE SEQUENCE [LARGE SCALE GENOMIC DNA]</scope>
    <source>
        <strain evidence="2 3">CNCM I 4542</strain>
    </source>
</reference>
<feature type="region of interest" description="Disordered" evidence="1">
    <location>
        <begin position="37"/>
        <end position="59"/>
    </location>
</feature>
<organism evidence="2 3">
    <name type="scientific">Faecalibacterium prausnitzii</name>
    <dbReference type="NCBI Taxonomy" id="853"/>
    <lineage>
        <taxon>Bacteria</taxon>
        <taxon>Bacillati</taxon>
        <taxon>Bacillota</taxon>
        <taxon>Clostridia</taxon>
        <taxon>Eubacteriales</taxon>
        <taxon>Oscillospiraceae</taxon>
        <taxon>Faecalibacterium</taxon>
    </lineage>
</organism>
<comment type="caution">
    <text evidence="2">The sequence shown here is derived from an EMBL/GenBank/DDBJ whole genome shotgun (WGS) entry which is preliminary data.</text>
</comment>
<dbReference type="EMBL" id="NMTS02000102">
    <property type="protein sequence ID" value="PLK28356.1"/>
    <property type="molecule type" value="Genomic_DNA"/>
</dbReference>
<evidence type="ECO:0000313" key="2">
    <source>
        <dbReference type="EMBL" id="PLK28356.1"/>
    </source>
</evidence>
<dbReference type="Proteomes" id="UP000221015">
    <property type="component" value="Unassembled WGS sequence"/>
</dbReference>
<dbReference type="AlphaFoldDB" id="A0A2J4JKH1"/>
<protein>
    <submittedName>
        <fullName evidence="2">Uncharacterized protein</fullName>
    </submittedName>
</protein>